<comment type="subcellular location">
    <subcellularLocation>
        <location evidence="2">Cytoplasm</location>
        <location evidence="2">Cytoskeleton</location>
        <location evidence="2">Microtubule organizing center</location>
        <location evidence="2">Centrosome</location>
    </subcellularLocation>
</comment>
<evidence type="ECO:0000256" key="6">
    <source>
        <dbReference type="ARBA" id="ARBA00022527"/>
    </source>
</evidence>
<dbReference type="GO" id="GO:0048814">
    <property type="term" value="P:regulation of dendrite morphogenesis"/>
    <property type="evidence" value="ECO:0007669"/>
    <property type="project" value="UniProtKB-ARBA"/>
</dbReference>
<keyword evidence="11" id="KW-0418">Kinase</keyword>
<dbReference type="GO" id="GO:0022604">
    <property type="term" value="P:regulation of cell morphogenesis"/>
    <property type="evidence" value="ECO:0007669"/>
    <property type="project" value="UniProtKB-ARBA"/>
</dbReference>
<feature type="compositionally biased region" description="Polar residues" evidence="18">
    <location>
        <begin position="247"/>
        <end position="269"/>
    </location>
</feature>
<dbReference type="RefSeq" id="XP_026672043.1">
    <property type="nucleotide sequence ID" value="XM_026816242.1"/>
</dbReference>
<feature type="domain" description="UBA" evidence="20">
    <location>
        <begin position="76"/>
        <end position="117"/>
    </location>
</feature>
<dbReference type="PROSITE" id="PS50030">
    <property type="entry name" value="UBA"/>
    <property type="match status" value="1"/>
</dbReference>
<dbReference type="RefSeq" id="XP_026672044.1">
    <property type="nucleotide sequence ID" value="XM_026816243.1"/>
</dbReference>
<feature type="region of interest" description="Disordered" evidence="18">
    <location>
        <begin position="301"/>
        <end position="395"/>
    </location>
</feature>
<keyword evidence="9" id="KW-0479">Metal-binding</keyword>
<dbReference type="InterPro" id="IPR000719">
    <property type="entry name" value="Prot_kinase_dom"/>
</dbReference>
<dbReference type="RefSeq" id="XP_026672042.1">
    <property type="nucleotide sequence ID" value="XM_026816241.1"/>
</dbReference>
<dbReference type="PANTHER" id="PTHR22988">
    <property type="entry name" value="MYOTONIC DYSTROPHY S/T KINASE-RELATED"/>
    <property type="match status" value="1"/>
</dbReference>
<feature type="region of interest" description="Disordered" evidence="18">
    <location>
        <begin position="1125"/>
        <end position="1156"/>
    </location>
</feature>
<dbReference type="GO" id="GO:0004674">
    <property type="term" value="F:protein serine/threonine kinase activity"/>
    <property type="evidence" value="ECO:0007669"/>
    <property type="project" value="UniProtKB-KW"/>
</dbReference>
<evidence type="ECO:0000256" key="4">
    <source>
        <dbReference type="ARBA" id="ARBA00012513"/>
    </source>
</evidence>
<dbReference type="GO" id="GO:0005813">
    <property type="term" value="C:centrosome"/>
    <property type="evidence" value="ECO:0007669"/>
    <property type="project" value="UniProtKB-SubCell"/>
</dbReference>
<dbReference type="Gene3D" id="1.10.8.10">
    <property type="entry name" value="DNA helicase RuvA subunit, C-terminal domain"/>
    <property type="match status" value="1"/>
</dbReference>
<feature type="region of interest" description="Disordered" evidence="18">
    <location>
        <begin position="549"/>
        <end position="728"/>
    </location>
</feature>
<feature type="compositionally biased region" description="Polar residues" evidence="18">
    <location>
        <begin position="321"/>
        <end position="354"/>
    </location>
</feature>
<evidence type="ECO:0000256" key="18">
    <source>
        <dbReference type="SAM" id="MobiDB-lite"/>
    </source>
</evidence>
<feature type="compositionally biased region" description="Low complexity" evidence="18">
    <location>
        <begin position="422"/>
        <end position="433"/>
    </location>
</feature>
<keyword evidence="21" id="KW-1185">Reference proteome</keyword>
<dbReference type="FunFam" id="1.10.510.10:FF:000086">
    <property type="entry name" value="Non-specific serine/threonine protein kinase"/>
    <property type="match status" value="1"/>
</dbReference>
<feature type="compositionally biased region" description="Low complexity" evidence="18">
    <location>
        <begin position="441"/>
        <end position="458"/>
    </location>
</feature>
<evidence type="ECO:0000256" key="1">
    <source>
        <dbReference type="ARBA" id="ARBA00001946"/>
    </source>
</evidence>
<dbReference type="GO" id="GO:0045177">
    <property type="term" value="C:apical part of cell"/>
    <property type="evidence" value="ECO:0007669"/>
    <property type="project" value="UniProtKB-ARBA"/>
</dbReference>
<evidence type="ECO:0000313" key="22">
    <source>
        <dbReference type="RefSeq" id="XP_026672041.1"/>
    </source>
</evidence>
<dbReference type="InterPro" id="IPR011009">
    <property type="entry name" value="Kinase-like_dom_sf"/>
</dbReference>
<evidence type="ECO:0000313" key="24">
    <source>
        <dbReference type="RefSeq" id="XP_026672043.1"/>
    </source>
</evidence>
<organism evidence="21 23">
    <name type="scientific">Ceratina calcarata</name>
    <dbReference type="NCBI Taxonomy" id="156304"/>
    <lineage>
        <taxon>Eukaryota</taxon>
        <taxon>Metazoa</taxon>
        <taxon>Ecdysozoa</taxon>
        <taxon>Arthropoda</taxon>
        <taxon>Hexapoda</taxon>
        <taxon>Insecta</taxon>
        <taxon>Pterygota</taxon>
        <taxon>Neoptera</taxon>
        <taxon>Endopterygota</taxon>
        <taxon>Hymenoptera</taxon>
        <taxon>Apocrita</taxon>
        <taxon>Aculeata</taxon>
        <taxon>Apoidea</taxon>
        <taxon>Anthophila</taxon>
        <taxon>Apidae</taxon>
        <taxon>Ceratina</taxon>
        <taxon>Zadontomerus</taxon>
    </lineage>
</organism>
<dbReference type="GO" id="GO:0046872">
    <property type="term" value="F:metal ion binding"/>
    <property type="evidence" value="ECO:0007669"/>
    <property type="project" value="UniProtKB-KW"/>
</dbReference>
<evidence type="ECO:0000256" key="14">
    <source>
        <dbReference type="ARBA" id="ARBA00023212"/>
    </source>
</evidence>
<dbReference type="SMART" id="SM00165">
    <property type="entry name" value="UBA"/>
    <property type="match status" value="1"/>
</dbReference>
<dbReference type="Proteomes" id="UP000694925">
    <property type="component" value="Unplaced"/>
</dbReference>
<dbReference type="InterPro" id="IPR049761">
    <property type="entry name" value="LATS1-like_MobB"/>
</dbReference>
<evidence type="ECO:0000256" key="12">
    <source>
        <dbReference type="ARBA" id="ARBA00022840"/>
    </source>
</evidence>
<evidence type="ECO:0000256" key="8">
    <source>
        <dbReference type="ARBA" id="ARBA00022679"/>
    </source>
</evidence>
<accession>A0AAJ7S650</accession>
<dbReference type="Pfam" id="PF00627">
    <property type="entry name" value="UBA"/>
    <property type="match status" value="1"/>
</dbReference>
<evidence type="ECO:0000313" key="25">
    <source>
        <dbReference type="RefSeq" id="XP_026672044.1"/>
    </source>
</evidence>
<keyword evidence="5" id="KW-0963">Cytoplasm</keyword>
<comment type="catalytic activity">
    <reaction evidence="16">
        <text>L-seryl-[protein] + ATP = O-phospho-L-seryl-[protein] + ADP + H(+)</text>
        <dbReference type="Rhea" id="RHEA:17989"/>
        <dbReference type="Rhea" id="RHEA-COMP:9863"/>
        <dbReference type="Rhea" id="RHEA-COMP:11604"/>
        <dbReference type="ChEBI" id="CHEBI:15378"/>
        <dbReference type="ChEBI" id="CHEBI:29999"/>
        <dbReference type="ChEBI" id="CHEBI:30616"/>
        <dbReference type="ChEBI" id="CHEBI:83421"/>
        <dbReference type="ChEBI" id="CHEBI:456216"/>
        <dbReference type="EC" id="2.7.11.1"/>
    </reaction>
</comment>
<dbReference type="GO" id="GO:0005524">
    <property type="term" value="F:ATP binding"/>
    <property type="evidence" value="ECO:0007669"/>
    <property type="project" value="UniProtKB-UniRule"/>
</dbReference>
<dbReference type="PROSITE" id="PS00108">
    <property type="entry name" value="PROTEIN_KINASE_ST"/>
    <property type="match status" value="1"/>
</dbReference>
<keyword evidence="6" id="KW-0723">Serine/threonine-protein kinase</keyword>
<dbReference type="InterPro" id="IPR050839">
    <property type="entry name" value="Rho-assoc_Ser/Thr_Kinase"/>
</dbReference>
<evidence type="ECO:0000259" key="20">
    <source>
        <dbReference type="PROSITE" id="PS50030"/>
    </source>
</evidence>
<evidence type="ECO:0000259" key="19">
    <source>
        <dbReference type="PROSITE" id="PS50011"/>
    </source>
</evidence>
<dbReference type="Pfam" id="PF00069">
    <property type="entry name" value="Pkinase"/>
    <property type="match status" value="2"/>
</dbReference>
<evidence type="ECO:0000256" key="15">
    <source>
        <dbReference type="ARBA" id="ARBA00047899"/>
    </source>
</evidence>
<gene>
    <name evidence="22 23 24 25" type="primary">LOC108628124</name>
</gene>
<feature type="compositionally biased region" description="Low complexity" evidence="18">
    <location>
        <begin position="654"/>
        <end position="685"/>
    </location>
</feature>
<feature type="compositionally biased region" description="Low complexity" evidence="18">
    <location>
        <begin position="612"/>
        <end position="621"/>
    </location>
</feature>
<feature type="compositionally biased region" description="Polar residues" evidence="18">
    <location>
        <begin position="686"/>
        <end position="702"/>
    </location>
</feature>
<evidence type="ECO:0000256" key="10">
    <source>
        <dbReference type="ARBA" id="ARBA00022741"/>
    </source>
</evidence>
<evidence type="ECO:0000256" key="3">
    <source>
        <dbReference type="ARBA" id="ARBA00009903"/>
    </source>
</evidence>
<evidence type="ECO:0000313" key="23">
    <source>
        <dbReference type="RefSeq" id="XP_026672042.1"/>
    </source>
</evidence>
<reference evidence="22 23" key="1">
    <citation type="submission" date="2025-04" db="UniProtKB">
        <authorList>
            <consortium name="RefSeq"/>
        </authorList>
    </citation>
    <scope>IDENTIFICATION</scope>
    <source>
        <tissue evidence="22 23">Whole body</tissue>
    </source>
</reference>
<dbReference type="PROSITE" id="PS50011">
    <property type="entry name" value="PROTEIN_KINASE_DOM"/>
    <property type="match status" value="1"/>
</dbReference>
<dbReference type="AlphaFoldDB" id="A0AAJ7S650"/>
<dbReference type="Gene3D" id="3.30.200.20">
    <property type="entry name" value="Phosphorylase Kinase, domain 1"/>
    <property type="match status" value="2"/>
</dbReference>
<dbReference type="CDD" id="cd05598">
    <property type="entry name" value="STKc_LATS"/>
    <property type="match status" value="1"/>
</dbReference>
<comment type="similarity">
    <text evidence="3">Belongs to the protein kinase superfamily. AGC Ser/Thr protein kinase family.</text>
</comment>
<comment type="catalytic activity">
    <reaction evidence="15">
        <text>L-threonyl-[protein] + ATP = O-phospho-L-threonyl-[protein] + ADP + H(+)</text>
        <dbReference type="Rhea" id="RHEA:46608"/>
        <dbReference type="Rhea" id="RHEA-COMP:11060"/>
        <dbReference type="Rhea" id="RHEA-COMP:11605"/>
        <dbReference type="ChEBI" id="CHEBI:15378"/>
        <dbReference type="ChEBI" id="CHEBI:30013"/>
        <dbReference type="ChEBI" id="CHEBI:30616"/>
        <dbReference type="ChEBI" id="CHEBI:61977"/>
        <dbReference type="ChEBI" id="CHEBI:456216"/>
        <dbReference type="EC" id="2.7.11.1"/>
    </reaction>
</comment>
<keyword evidence="8" id="KW-0808">Transferase</keyword>
<dbReference type="InterPro" id="IPR015940">
    <property type="entry name" value="UBA"/>
</dbReference>
<dbReference type="GO" id="GO:0035329">
    <property type="term" value="P:hippo signaling"/>
    <property type="evidence" value="ECO:0007669"/>
    <property type="project" value="UniProtKB-ARBA"/>
</dbReference>
<feature type="binding site" evidence="17">
    <location>
        <position position="833"/>
    </location>
    <ligand>
        <name>ATP</name>
        <dbReference type="ChEBI" id="CHEBI:30616"/>
    </ligand>
</feature>
<feature type="compositionally biased region" description="Basic and acidic residues" evidence="18">
    <location>
        <begin position="712"/>
        <end position="728"/>
    </location>
</feature>
<dbReference type="PROSITE" id="PS00107">
    <property type="entry name" value="PROTEIN_KINASE_ATP"/>
    <property type="match status" value="1"/>
</dbReference>
<dbReference type="SUPFAM" id="SSF56112">
    <property type="entry name" value="Protein kinase-like (PK-like)"/>
    <property type="match status" value="1"/>
</dbReference>
<feature type="compositionally biased region" description="Basic and acidic residues" evidence="18">
    <location>
        <begin position="1138"/>
        <end position="1155"/>
    </location>
</feature>
<dbReference type="Gene3D" id="1.10.510.10">
    <property type="entry name" value="Transferase(Phosphotransferase) domain 1"/>
    <property type="match status" value="2"/>
</dbReference>
<feature type="compositionally biased region" description="Polar residues" evidence="18">
    <location>
        <begin position="368"/>
        <end position="380"/>
    </location>
</feature>
<dbReference type="GeneID" id="108628124"/>
<dbReference type="InterPro" id="IPR009060">
    <property type="entry name" value="UBA-like_sf"/>
</dbReference>
<dbReference type="CTD" id="43651"/>
<proteinExistence type="inferred from homology"/>
<feature type="domain" description="Protein kinase" evidence="19">
    <location>
        <begin position="804"/>
        <end position="1105"/>
    </location>
</feature>
<dbReference type="FunFam" id="3.30.200.20:FF:000391">
    <property type="entry name" value="Large tumor suppressor kinase 1"/>
    <property type="match status" value="1"/>
</dbReference>
<feature type="region of interest" description="Disordered" evidence="18">
    <location>
        <begin position="228"/>
        <end position="269"/>
    </location>
</feature>
<evidence type="ECO:0000256" key="17">
    <source>
        <dbReference type="PROSITE-ProRule" id="PRU10141"/>
    </source>
</evidence>
<dbReference type="CDD" id="cd14322">
    <property type="entry name" value="UBA_LATS"/>
    <property type="match status" value="1"/>
</dbReference>
<dbReference type="GO" id="GO:0071944">
    <property type="term" value="C:cell periphery"/>
    <property type="evidence" value="ECO:0007669"/>
    <property type="project" value="UniProtKB-ARBA"/>
</dbReference>
<keyword evidence="12 17" id="KW-0067">ATP-binding</keyword>
<feature type="compositionally biased region" description="Low complexity" evidence="18">
    <location>
        <begin position="627"/>
        <end position="647"/>
    </location>
</feature>
<dbReference type="GO" id="GO:0009653">
    <property type="term" value="P:anatomical structure morphogenesis"/>
    <property type="evidence" value="ECO:0007669"/>
    <property type="project" value="UniProtKB-ARBA"/>
</dbReference>
<dbReference type="GO" id="GO:0051093">
    <property type="term" value="P:negative regulation of developmental process"/>
    <property type="evidence" value="ECO:0007669"/>
    <property type="project" value="UniProtKB-ARBA"/>
</dbReference>
<dbReference type="GO" id="GO:0009966">
    <property type="term" value="P:regulation of signal transduction"/>
    <property type="evidence" value="ECO:0007669"/>
    <property type="project" value="UniProtKB-ARBA"/>
</dbReference>
<evidence type="ECO:0000256" key="9">
    <source>
        <dbReference type="ARBA" id="ARBA00022723"/>
    </source>
</evidence>
<comment type="cofactor">
    <cofactor evidence="1">
        <name>Mg(2+)</name>
        <dbReference type="ChEBI" id="CHEBI:18420"/>
    </cofactor>
</comment>
<dbReference type="FunFam" id="1.10.510.10:FF:000199">
    <property type="entry name" value="Non-specific serine/threonine protein kinase"/>
    <property type="match status" value="1"/>
</dbReference>
<dbReference type="SMART" id="SM00220">
    <property type="entry name" value="S_TKc"/>
    <property type="match status" value="1"/>
</dbReference>
<keyword evidence="13" id="KW-0460">Magnesium</keyword>
<dbReference type="GO" id="GO:0005737">
    <property type="term" value="C:cytoplasm"/>
    <property type="evidence" value="ECO:0007669"/>
    <property type="project" value="UniProtKB-ARBA"/>
</dbReference>
<dbReference type="SUPFAM" id="SSF46934">
    <property type="entry name" value="UBA-like"/>
    <property type="match status" value="1"/>
</dbReference>
<evidence type="ECO:0000256" key="13">
    <source>
        <dbReference type="ARBA" id="ARBA00022842"/>
    </source>
</evidence>
<evidence type="ECO:0000256" key="16">
    <source>
        <dbReference type="ARBA" id="ARBA00048679"/>
    </source>
</evidence>
<keyword evidence="7" id="KW-0597">Phosphoprotein</keyword>
<protein>
    <recommendedName>
        <fullName evidence="4">non-specific serine/threonine protein kinase</fullName>
        <ecNumber evidence="4">2.7.11.1</ecNumber>
    </recommendedName>
</protein>
<feature type="compositionally biased region" description="Pro residues" evidence="18">
    <location>
        <begin position="230"/>
        <end position="240"/>
    </location>
</feature>
<dbReference type="RefSeq" id="XP_026672041.1">
    <property type="nucleotide sequence ID" value="XM_026816240.1"/>
</dbReference>
<evidence type="ECO:0000313" key="21">
    <source>
        <dbReference type="Proteomes" id="UP000694925"/>
    </source>
</evidence>
<evidence type="ECO:0000256" key="2">
    <source>
        <dbReference type="ARBA" id="ARBA00004300"/>
    </source>
</evidence>
<feature type="compositionally biased region" description="Low complexity" evidence="18">
    <location>
        <begin position="483"/>
        <end position="503"/>
    </location>
</feature>
<dbReference type="InterPro" id="IPR017441">
    <property type="entry name" value="Protein_kinase_ATP_BS"/>
</dbReference>
<evidence type="ECO:0000256" key="5">
    <source>
        <dbReference type="ARBA" id="ARBA00022490"/>
    </source>
</evidence>
<feature type="compositionally biased region" description="Low complexity" evidence="18">
    <location>
        <begin position="356"/>
        <end position="367"/>
    </location>
</feature>
<keyword evidence="10 17" id="KW-0547">Nucleotide-binding</keyword>
<feature type="compositionally biased region" description="Pro residues" evidence="18">
    <location>
        <begin position="189"/>
        <end position="208"/>
    </location>
</feature>
<evidence type="ECO:0000256" key="11">
    <source>
        <dbReference type="ARBA" id="ARBA00022777"/>
    </source>
</evidence>
<dbReference type="GO" id="GO:0048731">
    <property type="term" value="P:system development"/>
    <property type="evidence" value="ECO:0007669"/>
    <property type="project" value="UniProtKB-ARBA"/>
</dbReference>
<feature type="region of interest" description="Disordered" evidence="18">
    <location>
        <begin position="139"/>
        <end position="216"/>
    </location>
</feature>
<feature type="region of interest" description="Disordered" evidence="18">
    <location>
        <begin position="483"/>
        <end position="516"/>
    </location>
</feature>
<feature type="region of interest" description="Disordered" evidence="18">
    <location>
        <begin position="420"/>
        <end position="458"/>
    </location>
</feature>
<dbReference type="CDD" id="cd21778">
    <property type="entry name" value="MobB_LATS1"/>
    <property type="match status" value="1"/>
</dbReference>
<feature type="compositionally biased region" description="Polar residues" evidence="18">
    <location>
        <begin position="172"/>
        <end position="182"/>
    </location>
</feature>
<dbReference type="EC" id="2.7.11.1" evidence="4"/>
<evidence type="ECO:0000256" key="7">
    <source>
        <dbReference type="ARBA" id="ARBA00022553"/>
    </source>
</evidence>
<sequence>MNPPAVNKSSTRGSGYHQKALAEIRNSLLPFANIGGAGDVGSSAASTISTLSTTSGISSASGLSGLSGASGSTIDKSDQRQLLSQLLAMGYSEEIALRALKLAGWRLDAAIEYLKQAQGETLNGLGKLNSKLIRKPSLERELSLQRGSPALDSGAGSSRSDSPRLTELSPHPQLSRQYSPSNFVEREPPPPPPPRCSSTPPPPPPPHAPYNQPNVPTNMQQMLKRMSPAPVVPTRPPPTTPGNTGPISTSVNLPQRGTSPVASSNNNSNCRQPMIVQNGPQVQQQLSQQIQALSIYQTGSNQANTQVEPPPPYPIVSSPSTCPVQPPSYSASMQNRQSPTQSQQDYRKSPSSGIYSGPTSAAGSPSPITVSAISPSTQASMARPTPLQAWGARQAKTQPPIIMQSVKSTQVQKPVLQTAIAPTSPQPISTTSNTPPPPPSYATSIQQKQQQQSQQQSQQQQQQQQSQQQQQQQSQQSQQQQQQQQQSQQQSPQQQTPQQQSSQQPPPAYPPVNNVVATSTNSIGVSVGVPTTEPPSYATTMQALAAQRGMHHPVPPPPPYGTAAAEDSGMETNTLRSSPVAMHPPLQRKYSPADPVGCQHSTEPPPLPPPAASAMPSRPGNAGNGNSGNANSAGNSSSGSNGNAGTNNSGGGNMNNNSGSNGNSINNNATNTAVATNNNNNNNNNHSPESNGPRGTSSSPSSYKIKHQSPIPERKHMSKEKEEERRDCKVRNYSPQAFKFFMEQHVENVLKSHKQRLYRRLQLETEMAKIGLSAEAQCQMRKMLSQKESNYIRLKRAKMDKSMFTKIKPIGVGAFGEVTLVRKLDTNQFYAMKTLRKADVLNRNQVAHVKAERDILAEADNEWVVKLYYSFQDKDNLYFVMDYIPGGDLMSLLIKFGIFKEPLARFYIAELTCAVESVHKMGFIHRDIKPDNILIDRDGHIKLTDFGLCTGFRWTHNSKYYQQNGHGKQDSMDPADDWNNECRCIQLKPLERRRHREHQRCLAHSLVGTPNYIAPEVLQRTGYTQLCDWWSVGVILYEMLVGSPPFNANTPAETQYKVINWETTLHIPKQANLSAEGMDLILKLCVGADRRLGKNADEVKSHPFFTSIDFEKGLRRQVAPHIPRIQYPTDTSNFDPVDPDKLRNSESSDSNKSDELLDNGKPFHGFFEFTFRRFFDDGGGPAYPSRISLDDNDNQGPVYV</sequence>
<dbReference type="GO" id="GO:0042308">
    <property type="term" value="P:negative regulation of protein import into nucleus"/>
    <property type="evidence" value="ECO:0007669"/>
    <property type="project" value="UniProtKB-ARBA"/>
</dbReference>
<keyword evidence="14" id="KW-0206">Cytoskeleton</keyword>
<dbReference type="KEGG" id="ccal:108628124"/>
<name>A0AAJ7S650_9HYME</name>
<dbReference type="InterPro" id="IPR008271">
    <property type="entry name" value="Ser/Thr_kinase_AS"/>
</dbReference>